<feature type="zinc finger region" description="C3H1-type" evidence="10">
    <location>
        <begin position="60"/>
        <end position="87"/>
    </location>
</feature>
<dbReference type="Gene3D" id="1.20.120.1750">
    <property type="match status" value="1"/>
</dbReference>
<feature type="domain" description="C3H1-type" evidence="14">
    <location>
        <begin position="60"/>
        <end position="87"/>
    </location>
</feature>
<dbReference type="InterPro" id="IPR031127">
    <property type="entry name" value="E3_UB_ligase_RBR"/>
</dbReference>
<evidence type="ECO:0000256" key="7">
    <source>
        <dbReference type="ARBA" id="ARBA00022786"/>
    </source>
</evidence>
<dbReference type="InterPro" id="IPR018957">
    <property type="entry name" value="Znf_C3HC4_RING-type"/>
</dbReference>
<dbReference type="PROSITE" id="PS50089">
    <property type="entry name" value="ZF_RING_2"/>
    <property type="match status" value="1"/>
</dbReference>
<evidence type="ECO:0000256" key="3">
    <source>
        <dbReference type="ARBA" id="ARBA00022679"/>
    </source>
</evidence>
<feature type="region of interest" description="Disordered" evidence="11">
    <location>
        <begin position="153"/>
        <end position="241"/>
    </location>
</feature>
<dbReference type="InterPro" id="IPR044066">
    <property type="entry name" value="TRIAD_supradom"/>
</dbReference>
<dbReference type="GO" id="GO:0016567">
    <property type="term" value="P:protein ubiquitination"/>
    <property type="evidence" value="ECO:0007669"/>
    <property type="project" value="InterPro"/>
</dbReference>
<dbReference type="InterPro" id="IPR013087">
    <property type="entry name" value="Znf_C2H2_type"/>
</dbReference>
<evidence type="ECO:0000256" key="11">
    <source>
        <dbReference type="SAM" id="MobiDB-lite"/>
    </source>
</evidence>
<keyword evidence="17" id="KW-1185">Reference proteome</keyword>
<feature type="domain" description="C3H1-type" evidence="14">
    <location>
        <begin position="263"/>
        <end position="290"/>
    </location>
</feature>
<dbReference type="Pfam" id="PF01485">
    <property type="entry name" value="IBR"/>
    <property type="match status" value="1"/>
</dbReference>
<dbReference type="AlphaFoldDB" id="A0A0C2WL11"/>
<dbReference type="InterPro" id="IPR000504">
    <property type="entry name" value="RRM_dom"/>
</dbReference>
<evidence type="ECO:0000259" key="13">
    <source>
        <dbReference type="PROSITE" id="PS50102"/>
    </source>
</evidence>
<sequence length="1008" mass="113964">MADVVSAHIRHQGPRNYAATSRGFDRRQTRFHRPPPLPYPFKHILPKESLEGIERHRTRGVTTEICIQYLRGRCQWESLCYRIHPVNKIPFLKLLDEISTADVSDNHSSTPVVGVVGSGDITSPERVGSPLIEGSCAPVIKLPTAKFAEFQAQNPDSLRSDNTDYRSWLSRSSTPAEQDGTSESTVLSKSPTWNPETGDWGELTANSWLDDDSSRTPLSDLSVHPLADSDARDRMTSSPPSQYLEKCETWLDTVQKPNPPRPSRYPEKCRNWFQNRCSLGYSCRYVHDDLEYDEASDDHKPWFTITDDNKSWLTTIHDHIRVKIAAGFETESVITGFEIPYIFVHGIPQHIKTDEMLEFLKPFGNVYGIRMVDKSLQSTKSARVHFSKPEEAQAALSSLKQVDAFGTSISAELPVSASGLRNILFKDGILIEWAPPGRTWFAGYKDLVLARESIAQARALTSGSRIDAQIHTGLPAAGPVTVRFRGLPGHLEEDDLQKFGKPTSIMWEKAKYMDLSRVTHIIKSKLEGFGKLLSFNVDQPSGKEYMVKAFARFALPSTADEACRSLHGFSPHFTGRTKIYAHHDMRIECRISDESYTKSSSEIENLRQYVWHRFRHGASVIISGHNPVVVELHARELKILGQIKLEFEKILSGDVVRHEGRVAWDDYFATPLGIQYIQSLQVHHREINIRIEFKTHKIRLFGPLYKRQFIAQQIAEKVLELRAQQVSFIPLSRFIGVFMSQELLALQRDLGSENVVLDNLNRRLKVRGDNAVYRRALDLVRQICKRYSTGQYPSAHLCPVCLDKPTDSTRLPCGHLWCRTCLSSYLVASISSTSFPLCCLGDEAQCKQKIPLFIAKHLLSAQEFQSLVEASFSAHVQRHSDEFHYCPSPDCPQVYRAAPKTLAGTTVQCPSCLLRICPACHQEAHEGFACADDEEWDKDFKEWAKDHDVKRCPGCRITIERVEGCNHMTCTQCLTHICWVCMATFPKGEGIYGHMRSVHGDFGLGPIV</sequence>
<evidence type="ECO:0000313" key="17">
    <source>
        <dbReference type="Proteomes" id="UP000054549"/>
    </source>
</evidence>
<dbReference type="PROSITE" id="PS50102">
    <property type="entry name" value="RRM"/>
    <property type="match status" value="1"/>
</dbReference>
<keyword evidence="6 10" id="KW-0863">Zinc-finger</keyword>
<reference evidence="16 17" key="1">
    <citation type="submission" date="2014-04" db="EMBL/GenBank/DDBJ databases">
        <title>Evolutionary Origins and Diversification of the Mycorrhizal Mutualists.</title>
        <authorList>
            <consortium name="DOE Joint Genome Institute"/>
            <consortium name="Mycorrhizal Genomics Consortium"/>
            <person name="Kohler A."/>
            <person name="Kuo A."/>
            <person name="Nagy L.G."/>
            <person name="Floudas D."/>
            <person name="Copeland A."/>
            <person name="Barry K.W."/>
            <person name="Cichocki N."/>
            <person name="Veneault-Fourrey C."/>
            <person name="LaButti K."/>
            <person name="Lindquist E.A."/>
            <person name="Lipzen A."/>
            <person name="Lundell T."/>
            <person name="Morin E."/>
            <person name="Murat C."/>
            <person name="Riley R."/>
            <person name="Ohm R."/>
            <person name="Sun H."/>
            <person name="Tunlid A."/>
            <person name="Henrissat B."/>
            <person name="Grigoriev I.V."/>
            <person name="Hibbett D.S."/>
            <person name="Martin F."/>
        </authorList>
    </citation>
    <scope>NUCLEOTIDE SEQUENCE [LARGE SCALE GENOMIC DNA]</scope>
    <source>
        <strain evidence="16 17">Koide BX008</strain>
    </source>
</reference>
<protein>
    <recommendedName>
        <fullName evidence="2">RBR-type E3 ubiquitin transferase</fullName>
        <ecNumber evidence="2">2.3.2.31</ecNumber>
    </recommendedName>
</protein>
<dbReference type="SMART" id="SM00360">
    <property type="entry name" value="RRM"/>
    <property type="match status" value="1"/>
</dbReference>
<dbReference type="EC" id="2.3.2.31" evidence="2"/>
<dbReference type="SUPFAM" id="SSF57850">
    <property type="entry name" value="RING/U-box"/>
    <property type="match status" value="2"/>
</dbReference>
<keyword evidence="4 10" id="KW-0479">Metal-binding</keyword>
<proteinExistence type="predicted"/>
<dbReference type="PROSITE" id="PS51873">
    <property type="entry name" value="TRIAD"/>
    <property type="match status" value="1"/>
</dbReference>
<feature type="domain" description="RING-type" evidence="15">
    <location>
        <begin position="794"/>
        <end position="1005"/>
    </location>
</feature>
<dbReference type="SUPFAM" id="SSF54928">
    <property type="entry name" value="RNA-binding domain, RBD"/>
    <property type="match status" value="1"/>
</dbReference>
<dbReference type="OrthoDB" id="10009520at2759"/>
<feature type="compositionally biased region" description="Polar residues" evidence="11">
    <location>
        <begin position="169"/>
        <end position="195"/>
    </location>
</feature>
<evidence type="ECO:0000259" key="12">
    <source>
        <dbReference type="PROSITE" id="PS50089"/>
    </source>
</evidence>
<evidence type="ECO:0000259" key="15">
    <source>
        <dbReference type="PROSITE" id="PS51873"/>
    </source>
</evidence>
<dbReference type="InterPro" id="IPR035979">
    <property type="entry name" value="RBD_domain_sf"/>
</dbReference>
<feature type="zinc finger region" description="C3H1-type" evidence="10">
    <location>
        <begin position="263"/>
        <end position="290"/>
    </location>
</feature>
<keyword evidence="9" id="KW-0694">RNA-binding</keyword>
<evidence type="ECO:0000256" key="4">
    <source>
        <dbReference type="ARBA" id="ARBA00022723"/>
    </source>
</evidence>
<dbReference type="Pfam" id="PF00076">
    <property type="entry name" value="RRM_1"/>
    <property type="match status" value="1"/>
</dbReference>
<dbReference type="PROSITE" id="PS50103">
    <property type="entry name" value="ZF_C3H1"/>
    <property type="match status" value="2"/>
</dbReference>
<dbReference type="CDD" id="cd22585">
    <property type="entry name" value="Rcat_RBR_DEAH12-like"/>
    <property type="match status" value="1"/>
</dbReference>
<organism evidence="16 17">
    <name type="scientific">Amanita muscaria (strain Koide BX008)</name>
    <dbReference type="NCBI Taxonomy" id="946122"/>
    <lineage>
        <taxon>Eukaryota</taxon>
        <taxon>Fungi</taxon>
        <taxon>Dikarya</taxon>
        <taxon>Basidiomycota</taxon>
        <taxon>Agaricomycotina</taxon>
        <taxon>Agaricomycetes</taxon>
        <taxon>Agaricomycetidae</taxon>
        <taxon>Agaricales</taxon>
        <taxon>Pluteineae</taxon>
        <taxon>Amanitaceae</taxon>
        <taxon>Amanita</taxon>
    </lineage>
</organism>
<keyword evidence="8 10" id="KW-0862">Zinc</keyword>
<evidence type="ECO:0000256" key="2">
    <source>
        <dbReference type="ARBA" id="ARBA00012251"/>
    </source>
</evidence>
<evidence type="ECO:0000256" key="9">
    <source>
        <dbReference type="PROSITE-ProRule" id="PRU00176"/>
    </source>
</evidence>
<keyword evidence="7" id="KW-0833">Ubl conjugation pathway</keyword>
<dbReference type="Proteomes" id="UP000054549">
    <property type="component" value="Unassembled WGS sequence"/>
</dbReference>
<dbReference type="Gene3D" id="3.30.40.10">
    <property type="entry name" value="Zinc/RING finger domain, C3HC4 (zinc finger)"/>
    <property type="match status" value="1"/>
</dbReference>
<evidence type="ECO:0000313" key="16">
    <source>
        <dbReference type="EMBL" id="KIL62242.1"/>
    </source>
</evidence>
<dbReference type="InterPro" id="IPR012677">
    <property type="entry name" value="Nucleotide-bd_a/b_plait_sf"/>
</dbReference>
<evidence type="ECO:0000259" key="14">
    <source>
        <dbReference type="PROSITE" id="PS50103"/>
    </source>
</evidence>
<dbReference type="CDD" id="cd20335">
    <property type="entry name" value="BRcat_RBR"/>
    <property type="match status" value="1"/>
</dbReference>
<dbReference type="STRING" id="946122.A0A0C2WL11"/>
<dbReference type="InterPro" id="IPR013083">
    <property type="entry name" value="Znf_RING/FYVE/PHD"/>
</dbReference>
<dbReference type="PROSITE" id="PS00028">
    <property type="entry name" value="ZINC_FINGER_C2H2_1"/>
    <property type="match status" value="1"/>
</dbReference>
<dbReference type="InParanoid" id="A0A0C2WL11"/>
<dbReference type="GO" id="GO:0061630">
    <property type="term" value="F:ubiquitin protein ligase activity"/>
    <property type="evidence" value="ECO:0007669"/>
    <property type="project" value="UniProtKB-EC"/>
</dbReference>
<accession>A0A0C2WL11</accession>
<evidence type="ECO:0000256" key="8">
    <source>
        <dbReference type="ARBA" id="ARBA00022833"/>
    </source>
</evidence>
<dbReference type="InterPro" id="IPR000571">
    <property type="entry name" value="Znf_CCCH"/>
</dbReference>
<feature type="domain" description="RING-type" evidence="12">
    <location>
        <begin position="798"/>
        <end position="838"/>
    </location>
</feature>
<dbReference type="EMBL" id="KN818273">
    <property type="protein sequence ID" value="KIL62242.1"/>
    <property type="molecule type" value="Genomic_DNA"/>
</dbReference>
<evidence type="ECO:0000256" key="10">
    <source>
        <dbReference type="PROSITE-ProRule" id="PRU00723"/>
    </source>
</evidence>
<dbReference type="InterPro" id="IPR001841">
    <property type="entry name" value="Znf_RING"/>
</dbReference>
<dbReference type="SMART" id="SM00647">
    <property type="entry name" value="IBR"/>
    <property type="match status" value="2"/>
</dbReference>
<evidence type="ECO:0000256" key="1">
    <source>
        <dbReference type="ARBA" id="ARBA00001798"/>
    </source>
</evidence>
<gene>
    <name evidence="16" type="ORF">M378DRAFT_1055929</name>
</gene>
<name>A0A0C2WL11_AMAMK</name>
<dbReference type="HOGENOM" id="CLU_004235_2_0_1"/>
<dbReference type="PANTHER" id="PTHR11685">
    <property type="entry name" value="RBR FAMILY RING FINGER AND IBR DOMAIN-CONTAINING"/>
    <property type="match status" value="1"/>
</dbReference>
<feature type="domain" description="RRM" evidence="13">
    <location>
        <begin position="340"/>
        <end position="416"/>
    </location>
</feature>
<dbReference type="Pfam" id="PF00097">
    <property type="entry name" value="zf-C3HC4"/>
    <property type="match status" value="1"/>
</dbReference>
<dbReference type="Pfam" id="PF22191">
    <property type="entry name" value="IBR_1"/>
    <property type="match status" value="1"/>
</dbReference>
<dbReference type="GO" id="GO:0008270">
    <property type="term" value="F:zinc ion binding"/>
    <property type="evidence" value="ECO:0007669"/>
    <property type="project" value="UniProtKB-KW"/>
</dbReference>
<comment type="catalytic activity">
    <reaction evidence="1">
        <text>[E2 ubiquitin-conjugating enzyme]-S-ubiquitinyl-L-cysteine + [acceptor protein]-L-lysine = [E2 ubiquitin-conjugating enzyme]-L-cysteine + [acceptor protein]-N(6)-ubiquitinyl-L-lysine.</text>
        <dbReference type="EC" id="2.3.2.31"/>
    </reaction>
</comment>
<evidence type="ECO:0000256" key="5">
    <source>
        <dbReference type="ARBA" id="ARBA00022737"/>
    </source>
</evidence>
<dbReference type="CDD" id="cd00590">
    <property type="entry name" value="RRM_SF"/>
    <property type="match status" value="1"/>
</dbReference>
<dbReference type="Gene3D" id="3.30.70.330">
    <property type="match status" value="1"/>
</dbReference>
<evidence type="ECO:0000256" key="6">
    <source>
        <dbReference type="ARBA" id="ARBA00022771"/>
    </source>
</evidence>
<keyword evidence="5" id="KW-0677">Repeat</keyword>
<dbReference type="GO" id="GO:0003723">
    <property type="term" value="F:RNA binding"/>
    <property type="evidence" value="ECO:0007669"/>
    <property type="project" value="UniProtKB-UniRule"/>
</dbReference>
<keyword evidence="3" id="KW-0808">Transferase</keyword>
<dbReference type="SMART" id="SM00184">
    <property type="entry name" value="RING"/>
    <property type="match status" value="2"/>
</dbReference>
<dbReference type="InterPro" id="IPR002867">
    <property type="entry name" value="IBR_dom"/>
</dbReference>